<dbReference type="Gene3D" id="2.40.160.50">
    <property type="entry name" value="membrane protein fhac: a member of the omp85/tpsb transporter family"/>
    <property type="match status" value="1"/>
</dbReference>
<dbReference type="Pfam" id="PF01103">
    <property type="entry name" value="Omp85"/>
    <property type="match status" value="1"/>
</dbReference>
<dbReference type="InterPro" id="IPR000184">
    <property type="entry name" value="Bac_surfAg_D15"/>
</dbReference>
<sequence>MSKRPHEGGDSALAKKAKSDATPSASSGSGQLSADALIAAKRAEIAAKLAAFKKTQGGGSSAPPAPASSIAAPIPSNLPPKPALPDKSDIAKKIEEAKRRVAEGVAKKAAQDNPYLSAAPSKKKGAAPVEVVQQGSGLKMAAHPLLLDTAPTQLSQSKKDRYKPMLPKFASIKANVRNQPSPSPAPTHTPTPMIERSTSATANPYASGGGAAGEDGTFEGATPAVKDRIGRSFRFNQKGKYVAMGNQIRQDAQLEALKQKIAESARKAGLDSEFETLERNIRREAPPAVEWWDASLLPNKTYDDLNPQSDSKEINLANTNIRSQDSPITMYVQHPIPVPAPWEKNQTELKPLKLTSKEAKKLRRRRRMADLQEKQDRVRMGLLPPDPPKVRLANLMKVLTTDAVQDPTKVEARVRREVAARKVAHDKMNNERKLTDEQRREKVENKKAEEERKGLFVAVFKIKTLSDPSHRFKVRKNAEQYGLTGMCIFNPSFALVIVEGSHKAIKGYKRLMLVRIDWTQAAGARDVDEDAPPPKEDQDEEGGPVSLENNRCDLVFEGPVREHNFQSFKPKRCPTDAMAKEALGTKAAPYWDTAKTFVEDVYSPTEDKSAPLGQSNLDDTDKLRRWQEERLERKLRSEYESYVRNLTELIRENTDSPARITSVKIDGTPNTRTSFLASIVNKYIPTSGMTPSLGPQETLLNALHTSRHITAALNSTGIFTSVTPTLESSSSPYAAPHDYALHFKVRERGRLFLKSSTDVGSNNDGSASITARIRNAFGGAETVEGSVAFGTQVTRSGNLRCEWPVVVGTGELNPNGDGSIRGEIGLFGVEKDETWYASVREGVKGFRASLRGHSFLGAHELAYEAAIRHIKDIDPNASLSMRQSAGYTSKSSISHTLTRDTRDDALQGTRGSYLRYSQEFAGLGGDAAFFKTESDSRYSRALGGGYTFSLSGRTGFLYPLYGRPSLFNDRFQLGGPTSLRMFRPNEMGPRDRNDSVGGDMYWALGASIIGPFPRKPDWPLKTHLFINAGRLDTYDTKKSSLEQTARSLSTPSISAGIGLVYMLNPVRVELNFGVPIAASVSDGMRKGVQVGIGMDFL</sequence>
<comment type="caution">
    <text evidence="11">The sequence shown here is derived from an EMBL/GenBank/DDBJ whole genome shotgun (WGS) entry which is preliminary data.</text>
</comment>
<feature type="domain" description="Small nuclear ribonucleoprotein Prp3 C-terminal" evidence="9">
    <location>
        <begin position="458"/>
        <end position="594"/>
    </location>
</feature>
<dbReference type="Pfam" id="PF08572">
    <property type="entry name" value="PRP3"/>
    <property type="match status" value="1"/>
</dbReference>
<evidence type="ECO:0000256" key="7">
    <source>
        <dbReference type="SAM" id="MobiDB-lite"/>
    </source>
</evidence>
<dbReference type="GO" id="GO:0019867">
    <property type="term" value="C:outer membrane"/>
    <property type="evidence" value="ECO:0007669"/>
    <property type="project" value="InterPro"/>
</dbReference>
<keyword evidence="6" id="KW-0539">Nucleus</keyword>
<dbReference type="Pfam" id="PF06544">
    <property type="entry name" value="Prp3_C"/>
    <property type="match status" value="1"/>
</dbReference>
<gene>
    <name evidence="11" type="ORF">RHS03_06826</name>
</gene>
<evidence type="ECO:0000256" key="1">
    <source>
        <dbReference type="ARBA" id="ARBA00004123"/>
    </source>
</evidence>
<protein>
    <submittedName>
        <fullName evidence="11">PRP3 protein</fullName>
    </submittedName>
</protein>
<dbReference type="PANTHER" id="PTHR14212">
    <property type="entry name" value="U4/U6-ASSOCIATED RNA SPLICING FACTOR-RELATED"/>
    <property type="match status" value="1"/>
</dbReference>
<evidence type="ECO:0000259" key="8">
    <source>
        <dbReference type="Pfam" id="PF01103"/>
    </source>
</evidence>
<dbReference type="InterPro" id="IPR010541">
    <property type="entry name" value="Prp3_C"/>
</dbReference>
<organism evidence="11 12">
    <name type="scientific">Rhizoctonia solani</name>
    <dbReference type="NCBI Taxonomy" id="456999"/>
    <lineage>
        <taxon>Eukaryota</taxon>
        <taxon>Fungi</taxon>
        <taxon>Dikarya</taxon>
        <taxon>Basidiomycota</taxon>
        <taxon>Agaricomycotina</taxon>
        <taxon>Agaricomycetes</taxon>
        <taxon>Cantharellales</taxon>
        <taxon>Ceratobasidiaceae</taxon>
        <taxon>Rhizoctonia</taxon>
    </lineage>
</organism>
<feature type="region of interest" description="Disordered" evidence="7">
    <location>
        <begin position="104"/>
        <end position="130"/>
    </location>
</feature>
<feature type="domain" description="Pre-mRNA-splicing factor 3" evidence="10">
    <location>
        <begin position="224"/>
        <end position="435"/>
    </location>
</feature>
<feature type="compositionally biased region" description="Polar residues" evidence="7">
    <location>
        <begin position="22"/>
        <end position="31"/>
    </location>
</feature>
<dbReference type="GO" id="GO:0000398">
    <property type="term" value="P:mRNA splicing, via spliceosome"/>
    <property type="evidence" value="ECO:0007669"/>
    <property type="project" value="InterPro"/>
</dbReference>
<evidence type="ECO:0000313" key="12">
    <source>
        <dbReference type="Proteomes" id="UP000602905"/>
    </source>
</evidence>
<feature type="region of interest" description="Disordered" evidence="7">
    <location>
        <begin position="524"/>
        <end position="548"/>
    </location>
</feature>
<dbReference type="InterPro" id="IPR027104">
    <property type="entry name" value="Prp3"/>
</dbReference>
<dbReference type="CDD" id="cd24162">
    <property type="entry name" value="Prp3_C"/>
    <property type="match status" value="1"/>
</dbReference>
<dbReference type="GO" id="GO:0046540">
    <property type="term" value="C:U4/U6 x U5 tri-snRNP complex"/>
    <property type="evidence" value="ECO:0007669"/>
    <property type="project" value="InterPro"/>
</dbReference>
<keyword evidence="5" id="KW-0508">mRNA splicing</keyword>
<accession>A0A8H7HPE9</accession>
<evidence type="ECO:0000313" key="11">
    <source>
        <dbReference type="EMBL" id="KAF8699813.1"/>
    </source>
</evidence>
<feature type="non-terminal residue" evidence="11">
    <location>
        <position position="1"/>
    </location>
</feature>
<dbReference type="OrthoDB" id="1724197at2759"/>
<dbReference type="Proteomes" id="UP000602905">
    <property type="component" value="Unassembled WGS sequence"/>
</dbReference>
<evidence type="ECO:0000256" key="3">
    <source>
        <dbReference type="ARBA" id="ARBA00022664"/>
    </source>
</evidence>
<feature type="region of interest" description="Disordered" evidence="7">
    <location>
        <begin position="173"/>
        <end position="222"/>
    </location>
</feature>
<feature type="region of interest" description="Disordered" evidence="7">
    <location>
        <begin position="53"/>
        <end position="89"/>
    </location>
</feature>
<comment type="subcellular location">
    <subcellularLocation>
        <location evidence="2">Membrane</location>
    </subcellularLocation>
    <subcellularLocation>
        <location evidence="1">Nucleus</location>
    </subcellularLocation>
</comment>
<dbReference type="EMBL" id="JACYCD010000236">
    <property type="protein sequence ID" value="KAF8699813.1"/>
    <property type="molecule type" value="Genomic_DNA"/>
</dbReference>
<evidence type="ECO:0000259" key="9">
    <source>
        <dbReference type="Pfam" id="PF06544"/>
    </source>
</evidence>
<reference evidence="11" key="1">
    <citation type="submission" date="2020-09" db="EMBL/GenBank/DDBJ databases">
        <title>Comparative genome analyses of four rice-infecting Rhizoctonia solani isolates reveal extensive enrichment of homogalacturonan modification genes.</title>
        <authorList>
            <person name="Lee D.-Y."/>
            <person name="Jeon J."/>
            <person name="Kim K.-T."/>
            <person name="Cheong K."/>
            <person name="Song H."/>
            <person name="Choi G."/>
            <person name="Ko J."/>
            <person name="Opiyo S.O."/>
            <person name="Zuo S."/>
            <person name="Madhav S."/>
            <person name="Lee Y.-H."/>
            <person name="Wang G.-L."/>
        </authorList>
    </citation>
    <scope>NUCLEOTIDE SEQUENCE</scope>
    <source>
        <strain evidence="11">AG1-IA WGL</strain>
    </source>
</reference>
<dbReference type="InterPro" id="IPR013881">
    <property type="entry name" value="Pre-mRNA_splic_Prp3_dom"/>
</dbReference>
<proteinExistence type="predicted"/>
<dbReference type="PANTHER" id="PTHR14212:SF0">
    <property type="entry name" value="U4_U6 SMALL NUCLEAR RIBONUCLEOPROTEIN PRP3"/>
    <property type="match status" value="1"/>
</dbReference>
<evidence type="ECO:0000256" key="4">
    <source>
        <dbReference type="ARBA" id="ARBA00023136"/>
    </source>
</evidence>
<name>A0A8H7HPE9_9AGAM</name>
<feature type="region of interest" description="Disordered" evidence="7">
    <location>
        <begin position="1"/>
        <end position="31"/>
    </location>
</feature>
<evidence type="ECO:0000256" key="5">
    <source>
        <dbReference type="ARBA" id="ARBA00023187"/>
    </source>
</evidence>
<evidence type="ECO:0000259" key="10">
    <source>
        <dbReference type="Pfam" id="PF08572"/>
    </source>
</evidence>
<evidence type="ECO:0000256" key="6">
    <source>
        <dbReference type="ARBA" id="ARBA00023242"/>
    </source>
</evidence>
<feature type="compositionally biased region" description="Acidic residues" evidence="7">
    <location>
        <begin position="527"/>
        <end position="542"/>
    </location>
</feature>
<dbReference type="AlphaFoldDB" id="A0A8H7HPE9"/>
<keyword evidence="4" id="KW-0472">Membrane</keyword>
<evidence type="ECO:0000256" key="2">
    <source>
        <dbReference type="ARBA" id="ARBA00004370"/>
    </source>
</evidence>
<feature type="domain" description="Bacterial surface antigen (D15)" evidence="8">
    <location>
        <begin position="775"/>
        <end position="1096"/>
    </location>
</feature>
<keyword evidence="3" id="KW-0507">mRNA processing</keyword>